<dbReference type="Pfam" id="PF00665">
    <property type="entry name" value="rve"/>
    <property type="match status" value="1"/>
</dbReference>
<dbReference type="GO" id="GO:0015074">
    <property type="term" value="P:DNA integration"/>
    <property type="evidence" value="ECO:0007669"/>
    <property type="project" value="InterPro"/>
</dbReference>
<dbReference type="EMBL" id="AFYH01202421">
    <property type="status" value="NOT_ANNOTATED_CDS"/>
    <property type="molecule type" value="Genomic_DNA"/>
</dbReference>
<dbReference type="InterPro" id="IPR036397">
    <property type="entry name" value="RNaseH_sf"/>
</dbReference>
<dbReference type="GeneTree" id="ENSGT01140000283146"/>
<dbReference type="InParanoid" id="H3ABI0"/>
<dbReference type="PANTHER" id="PTHR37984:SF7">
    <property type="entry name" value="INTEGRASE CATALYTIC DOMAIN-CONTAINING PROTEIN"/>
    <property type="match status" value="1"/>
</dbReference>
<evidence type="ECO:0000313" key="3">
    <source>
        <dbReference type="Proteomes" id="UP000008672"/>
    </source>
</evidence>
<dbReference type="InterPro" id="IPR012337">
    <property type="entry name" value="RNaseH-like_sf"/>
</dbReference>
<organism evidence="2 3">
    <name type="scientific">Latimeria chalumnae</name>
    <name type="common">Coelacanth</name>
    <dbReference type="NCBI Taxonomy" id="7897"/>
    <lineage>
        <taxon>Eukaryota</taxon>
        <taxon>Metazoa</taxon>
        <taxon>Chordata</taxon>
        <taxon>Craniata</taxon>
        <taxon>Vertebrata</taxon>
        <taxon>Euteleostomi</taxon>
        <taxon>Coelacanthiformes</taxon>
        <taxon>Coelacanthidae</taxon>
        <taxon>Latimeria</taxon>
    </lineage>
</organism>
<dbReference type="InterPro" id="IPR001584">
    <property type="entry name" value="Integrase_cat-core"/>
</dbReference>
<evidence type="ECO:0000313" key="2">
    <source>
        <dbReference type="Ensembl" id="ENSLACP00000007001.1"/>
    </source>
</evidence>
<dbReference type="OMA" id="TPCELIS"/>
<reference evidence="3" key="1">
    <citation type="submission" date="2011-08" db="EMBL/GenBank/DDBJ databases">
        <title>The draft genome of Latimeria chalumnae.</title>
        <authorList>
            <person name="Di Palma F."/>
            <person name="Alfoldi J."/>
            <person name="Johnson J."/>
            <person name="Berlin A."/>
            <person name="Gnerre S."/>
            <person name="Jaffe D."/>
            <person name="MacCallum I."/>
            <person name="Young S."/>
            <person name="Walker B.J."/>
            <person name="Lander E."/>
            <person name="Lindblad-Toh K."/>
        </authorList>
    </citation>
    <scope>NUCLEOTIDE SEQUENCE [LARGE SCALE GENOMIC DNA]</scope>
    <source>
        <strain evidence="3">Wild caught</strain>
    </source>
</reference>
<dbReference type="SUPFAM" id="SSF53098">
    <property type="entry name" value="Ribonuclease H-like"/>
    <property type="match status" value="1"/>
</dbReference>
<name>H3ABI0_LATCH</name>
<dbReference type="eggNOG" id="KOG0017">
    <property type="taxonomic scope" value="Eukaryota"/>
</dbReference>
<dbReference type="InterPro" id="IPR050951">
    <property type="entry name" value="Retrovirus_Pol_polyprotein"/>
</dbReference>
<dbReference type="PROSITE" id="PS50994">
    <property type="entry name" value="INTEGRASE"/>
    <property type="match status" value="1"/>
</dbReference>
<dbReference type="PANTHER" id="PTHR37984">
    <property type="entry name" value="PROTEIN CBG26694"/>
    <property type="match status" value="1"/>
</dbReference>
<accession>H3ABI0</accession>
<dbReference type="Ensembl" id="ENSLACT00000007060.1">
    <property type="protein sequence ID" value="ENSLACP00000007001.1"/>
    <property type="gene ID" value="ENSLACG00000006216.1"/>
</dbReference>
<dbReference type="STRING" id="7897.ENSLACP00000007001"/>
<reference evidence="2" key="3">
    <citation type="submission" date="2025-09" db="UniProtKB">
        <authorList>
            <consortium name="Ensembl"/>
        </authorList>
    </citation>
    <scope>IDENTIFICATION</scope>
</reference>
<dbReference type="AlphaFoldDB" id="H3ABI0"/>
<dbReference type="HOGENOM" id="CLU_179555_0_0_1"/>
<dbReference type="GO" id="GO:0003676">
    <property type="term" value="F:nucleic acid binding"/>
    <property type="evidence" value="ECO:0007669"/>
    <property type="project" value="InterPro"/>
</dbReference>
<dbReference type="Gene3D" id="3.30.420.10">
    <property type="entry name" value="Ribonuclease H-like superfamily/Ribonuclease H"/>
    <property type="match status" value="1"/>
</dbReference>
<proteinExistence type="predicted"/>
<feature type="domain" description="Integrase catalytic" evidence="1">
    <location>
        <begin position="1"/>
        <end position="103"/>
    </location>
</feature>
<protein>
    <recommendedName>
        <fullName evidence="1">Integrase catalytic domain-containing protein</fullName>
    </recommendedName>
</protein>
<reference evidence="2" key="2">
    <citation type="submission" date="2025-08" db="UniProtKB">
        <authorList>
            <consortium name="Ensembl"/>
        </authorList>
    </citation>
    <scope>IDENTIFICATION</scope>
</reference>
<dbReference type="Proteomes" id="UP000008672">
    <property type="component" value="Unassembled WGS sequence"/>
</dbReference>
<keyword evidence="3" id="KW-1185">Reference proteome</keyword>
<sequence length="103" mass="11981">FKLEGQRYTDVTDYYSNFPEMLLLCSTMIKAVINSIKSIFARQGVPDKVFTDNGPQFSSNEFKTFTHEWDFRYTTSSPHYPQSSGQVEKYVQTVKNMMDKKQG</sequence>
<evidence type="ECO:0000259" key="1">
    <source>
        <dbReference type="PROSITE" id="PS50994"/>
    </source>
</evidence>